<name>A0AAN4Z5M7_9BILA</name>
<accession>A0AAN4Z5M7</accession>
<feature type="non-terminal residue" evidence="2">
    <location>
        <position position="1"/>
    </location>
</feature>
<reference evidence="3" key="1">
    <citation type="submission" date="2022-10" db="EMBL/GenBank/DDBJ databases">
        <title>Genome assembly of Pristionchus species.</title>
        <authorList>
            <person name="Yoshida K."/>
            <person name="Sommer R.J."/>
        </authorList>
    </citation>
    <scope>NUCLEOTIDE SEQUENCE [LARGE SCALE GENOMIC DNA]</scope>
    <source>
        <strain evidence="3">RS5460</strain>
    </source>
</reference>
<evidence type="ECO:0000313" key="2">
    <source>
        <dbReference type="EMBL" id="GMR34516.1"/>
    </source>
</evidence>
<gene>
    <name evidence="2" type="ORF">PMAYCL1PPCAC_04711</name>
</gene>
<evidence type="ECO:0000256" key="1">
    <source>
        <dbReference type="SAM" id="MobiDB-lite"/>
    </source>
</evidence>
<sequence>QFQMSEDKCAQLWSKFNLRYCKASAHAKGVDGYIGHNLKLINEALYTVGNGIYRNWDGSWSYNHSAKDVELQKSSTMATFREVQHSLIVLMDLFYQRFTDPTSWPLNTADERRARLKRLRNENDTTVAPNSAQMHVASTKSRVVNESHNDILTRLQISEVRRQAKAVPAQLNSSGPLAVMKRQLPRIPMSASDDSKEIKEEPADDDYNCGEAGSSSGPGVSGPPTLSKEEPLKNEALDEIKNYGEPGPSNGFRRVLKDAEEVKMEPEEDIKHEPMEDVFCPATGASRPSQPTNSNMSNEDPNVVRCFLCYKLYCKPVPRTRITPVQPSERAYFLKRVVPTCDEDVGRLEELGKGRSREFICSAHIVNRYGVLPQDAEKQKEQLQQRLSVPTNFKPTFNRDKLAAMNLPPVPRIEPRKCGLCLKPANRYHYTPVEEQAAKRFFDMMLNITPEERAICEANVKNQKRMRICSDHLLVPPKPRRWLTAAERAILKQNDVPVPREAHNQNSTTPIVKKPVERLVEQPSVKEDKGVMQIEVPEVIVAQGSSKRKTKLQEIHGADDVFGEEREERLTDYAIC</sequence>
<keyword evidence="3" id="KW-1185">Reference proteome</keyword>
<comment type="caution">
    <text evidence="2">The sequence shown here is derived from an EMBL/GenBank/DDBJ whole genome shotgun (WGS) entry which is preliminary data.</text>
</comment>
<evidence type="ECO:0000313" key="3">
    <source>
        <dbReference type="Proteomes" id="UP001328107"/>
    </source>
</evidence>
<feature type="compositionally biased region" description="Low complexity" evidence="1">
    <location>
        <begin position="213"/>
        <end position="224"/>
    </location>
</feature>
<dbReference type="EMBL" id="BTRK01000002">
    <property type="protein sequence ID" value="GMR34516.1"/>
    <property type="molecule type" value="Genomic_DNA"/>
</dbReference>
<dbReference type="AlphaFoldDB" id="A0AAN4Z5M7"/>
<dbReference type="Proteomes" id="UP001328107">
    <property type="component" value="Unassembled WGS sequence"/>
</dbReference>
<feature type="region of interest" description="Disordered" evidence="1">
    <location>
        <begin position="177"/>
        <end position="229"/>
    </location>
</feature>
<organism evidence="2 3">
    <name type="scientific">Pristionchus mayeri</name>
    <dbReference type="NCBI Taxonomy" id="1317129"/>
    <lineage>
        <taxon>Eukaryota</taxon>
        <taxon>Metazoa</taxon>
        <taxon>Ecdysozoa</taxon>
        <taxon>Nematoda</taxon>
        <taxon>Chromadorea</taxon>
        <taxon>Rhabditida</taxon>
        <taxon>Rhabditina</taxon>
        <taxon>Diplogasteromorpha</taxon>
        <taxon>Diplogasteroidea</taxon>
        <taxon>Neodiplogasteridae</taxon>
        <taxon>Pristionchus</taxon>
    </lineage>
</organism>
<proteinExistence type="predicted"/>
<protein>
    <submittedName>
        <fullName evidence="2">Uncharacterized protein</fullName>
    </submittedName>
</protein>